<evidence type="ECO:0000313" key="10">
    <source>
        <dbReference type="Proteomes" id="UP000237872"/>
    </source>
</evidence>
<evidence type="ECO:0000313" key="11">
    <source>
        <dbReference type="Proteomes" id="UP001637990"/>
    </source>
</evidence>
<dbReference type="PROSITE" id="PS51900">
    <property type="entry name" value="CB"/>
    <property type="match status" value="1"/>
</dbReference>
<keyword evidence="4" id="KW-0233">DNA recombination</keyword>
<dbReference type="GO" id="GO:0015074">
    <property type="term" value="P:DNA integration"/>
    <property type="evidence" value="ECO:0007669"/>
    <property type="project" value="UniProtKB-KW"/>
</dbReference>
<gene>
    <name evidence="8" type="ORF">ACI6Q5_05305</name>
    <name evidence="9" type="ORF">XcodCFBP4690_17195</name>
</gene>
<dbReference type="InterPro" id="IPR002104">
    <property type="entry name" value="Integrase_catalytic"/>
</dbReference>
<dbReference type="GO" id="GO:0007059">
    <property type="term" value="P:chromosome segregation"/>
    <property type="evidence" value="ECO:0007669"/>
    <property type="project" value="UniProtKB-KW"/>
</dbReference>
<dbReference type="InterPro" id="IPR044068">
    <property type="entry name" value="CB"/>
</dbReference>
<sequence>MADTIPGDLSTLIPDFLDHRRLRGTSANTIAAYRADLTMLVSFLGRFDVTLVQLVSERLVNLWLDDGMRHMKWARRTAARRLAAVRTFISWCRMQGLMQHDATRDVRIKFRQRTVVAPELEPLKAMIAGIGERAPVDIRDRAMLLLMLDGALRASEVALLDDAPVSRNGFTVLEESQRVYVRPKGGEDDDFEVVGIEPVTVRAVQAWRRTRDKMALPGEAALFVNATGRRLSRQSVYLMVRERGRVAGMHGLHPHMLRHRRLGEVVERAGLDAGAAHARHKHKSTTVNVYGAHAAEVQRAAIRTLAPLGELPCNA</sequence>
<dbReference type="GO" id="GO:0003677">
    <property type="term" value="F:DNA binding"/>
    <property type="evidence" value="ECO:0007669"/>
    <property type="project" value="UniProtKB-UniRule"/>
</dbReference>
<name>A0A2S7CGX3_9XANT</name>
<evidence type="ECO:0000256" key="3">
    <source>
        <dbReference type="ARBA" id="ARBA00023125"/>
    </source>
</evidence>
<dbReference type="InterPro" id="IPR004107">
    <property type="entry name" value="Integrase_SAM-like_N"/>
</dbReference>
<feature type="domain" description="Core-binding (CB)" evidence="7">
    <location>
        <begin position="7"/>
        <end position="93"/>
    </location>
</feature>
<organism evidence="9 10">
    <name type="scientific">Xanthomonas codiaei</name>
    <dbReference type="NCBI Taxonomy" id="56463"/>
    <lineage>
        <taxon>Bacteria</taxon>
        <taxon>Pseudomonadati</taxon>
        <taxon>Pseudomonadota</taxon>
        <taxon>Gammaproteobacteria</taxon>
        <taxon>Lysobacterales</taxon>
        <taxon>Lysobacteraceae</taxon>
        <taxon>Xanthomonas</taxon>
    </lineage>
</organism>
<dbReference type="PANTHER" id="PTHR30349:SF81">
    <property type="entry name" value="TYROSINE RECOMBINASE XERC"/>
    <property type="match status" value="1"/>
</dbReference>
<evidence type="ECO:0000313" key="9">
    <source>
        <dbReference type="EMBL" id="PPU60816.1"/>
    </source>
</evidence>
<dbReference type="SUPFAM" id="SSF56349">
    <property type="entry name" value="DNA breaking-rejoining enzymes"/>
    <property type="match status" value="1"/>
</dbReference>
<dbReference type="PROSITE" id="PS51898">
    <property type="entry name" value="TYR_RECOMBINASE"/>
    <property type="match status" value="1"/>
</dbReference>
<dbReference type="EMBL" id="JBJGBS010000014">
    <property type="protein sequence ID" value="MFO3704399.1"/>
    <property type="molecule type" value="Genomic_DNA"/>
</dbReference>
<protein>
    <submittedName>
        <fullName evidence="8">Tyrosine-type recombinase/integrase</fullName>
    </submittedName>
</protein>
<dbReference type="InterPro" id="IPR011010">
    <property type="entry name" value="DNA_brk_join_enz"/>
</dbReference>
<evidence type="ECO:0000313" key="8">
    <source>
        <dbReference type="EMBL" id="MFO3704399.1"/>
    </source>
</evidence>
<evidence type="ECO:0000256" key="1">
    <source>
        <dbReference type="ARBA" id="ARBA00022829"/>
    </source>
</evidence>
<accession>A0A2S7CGX3</accession>
<dbReference type="Proteomes" id="UP000237872">
    <property type="component" value="Unassembled WGS sequence"/>
</dbReference>
<dbReference type="Pfam" id="PF00589">
    <property type="entry name" value="Phage_integrase"/>
    <property type="match status" value="1"/>
</dbReference>
<evidence type="ECO:0000256" key="2">
    <source>
        <dbReference type="ARBA" id="ARBA00022908"/>
    </source>
</evidence>
<keyword evidence="11" id="KW-1185">Reference proteome</keyword>
<dbReference type="InterPro" id="IPR050090">
    <property type="entry name" value="Tyrosine_recombinase_XerCD"/>
</dbReference>
<reference evidence="8 11" key="2">
    <citation type="submission" date="2024-11" db="EMBL/GenBank/DDBJ databases">
        <title>Genome sequencing of Xanthomonas codiaei.</title>
        <authorList>
            <person name="Studholme D.J."/>
        </authorList>
    </citation>
    <scope>NUCLEOTIDE SEQUENCE [LARGE SCALE GENOMIC DNA]</scope>
    <source>
        <strain evidence="8 11">NCPPB 4350</strain>
    </source>
</reference>
<dbReference type="EMBL" id="MDEC01000027">
    <property type="protein sequence ID" value="PPU60816.1"/>
    <property type="molecule type" value="Genomic_DNA"/>
</dbReference>
<dbReference type="AlphaFoldDB" id="A0A2S7CGX3"/>
<comment type="caution">
    <text evidence="9">The sequence shown here is derived from an EMBL/GenBank/DDBJ whole genome shotgun (WGS) entry which is preliminary data.</text>
</comment>
<dbReference type="Gene3D" id="1.10.150.130">
    <property type="match status" value="1"/>
</dbReference>
<proteinExistence type="predicted"/>
<dbReference type="OrthoDB" id="6064761at2"/>
<keyword evidence="1" id="KW-0159">Chromosome partition</keyword>
<dbReference type="Gene3D" id="1.10.443.10">
    <property type="entry name" value="Intergrase catalytic core"/>
    <property type="match status" value="1"/>
</dbReference>
<reference evidence="9 10" key="1">
    <citation type="submission" date="2016-08" db="EMBL/GenBank/DDBJ databases">
        <authorList>
            <person name="Seilhamer J.J."/>
        </authorList>
    </citation>
    <scope>NUCLEOTIDE SEQUENCE [LARGE SCALE GENOMIC DNA]</scope>
    <source>
        <strain evidence="9 10">CFBP4690</strain>
    </source>
</reference>
<evidence type="ECO:0000259" key="7">
    <source>
        <dbReference type="PROSITE" id="PS51900"/>
    </source>
</evidence>
<dbReference type="PANTHER" id="PTHR30349">
    <property type="entry name" value="PHAGE INTEGRASE-RELATED"/>
    <property type="match status" value="1"/>
</dbReference>
<dbReference type="Pfam" id="PF02899">
    <property type="entry name" value="Phage_int_SAM_1"/>
    <property type="match status" value="1"/>
</dbReference>
<evidence type="ECO:0000256" key="4">
    <source>
        <dbReference type="ARBA" id="ARBA00023172"/>
    </source>
</evidence>
<dbReference type="RefSeq" id="WP_104542837.1">
    <property type="nucleotide sequence ID" value="NZ_JBJGBS010000014.1"/>
</dbReference>
<dbReference type="GO" id="GO:0006310">
    <property type="term" value="P:DNA recombination"/>
    <property type="evidence" value="ECO:0007669"/>
    <property type="project" value="UniProtKB-KW"/>
</dbReference>
<keyword evidence="3 5" id="KW-0238">DNA-binding</keyword>
<evidence type="ECO:0000259" key="6">
    <source>
        <dbReference type="PROSITE" id="PS51898"/>
    </source>
</evidence>
<feature type="domain" description="Tyr recombinase" evidence="6">
    <location>
        <begin position="111"/>
        <end position="303"/>
    </location>
</feature>
<dbReference type="InterPro" id="IPR010998">
    <property type="entry name" value="Integrase_recombinase_N"/>
</dbReference>
<dbReference type="InterPro" id="IPR013762">
    <property type="entry name" value="Integrase-like_cat_sf"/>
</dbReference>
<dbReference type="Proteomes" id="UP001637990">
    <property type="component" value="Unassembled WGS sequence"/>
</dbReference>
<keyword evidence="2" id="KW-0229">DNA integration</keyword>
<evidence type="ECO:0000256" key="5">
    <source>
        <dbReference type="PROSITE-ProRule" id="PRU01248"/>
    </source>
</evidence>